<dbReference type="InterPro" id="IPR000014">
    <property type="entry name" value="PAS"/>
</dbReference>
<evidence type="ECO:0000259" key="5">
    <source>
        <dbReference type="PROSITE" id="PS51379"/>
    </source>
</evidence>
<feature type="domain" description="4Fe-4S ferredoxin-type" evidence="5">
    <location>
        <begin position="32"/>
        <end position="60"/>
    </location>
</feature>
<dbReference type="InterPro" id="IPR009016">
    <property type="entry name" value="Fe_hydrogenase"/>
</dbReference>
<evidence type="ECO:0000313" key="7">
    <source>
        <dbReference type="EMBL" id="SDY77935.1"/>
    </source>
</evidence>
<dbReference type="SUPFAM" id="SSF54862">
    <property type="entry name" value="4Fe-4S ferredoxins"/>
    <property type="match status" value="1"/>
</dbReference>
<dbReference type="RefSeq" id="WP_091727754.1">
    <property type="nucleotide sequence ID" value="NZ_FNQE01000007.1"/>
</dbReference>
<name>A0A1H3MP29_9FIRM</name>
<dbReference type="STRING" id="415015.SAMN05660462_00882"/>
<dbReference type="SUPFAM" id="SSF55785">
    <property type="entry name" value="PYP-like sensor domain (PAS domain)"/>
    <property type="match status" value="1"/>
</dbReference>
<evidence type="ECO:0000256" key="2">
    <source>
        <dbReference type="ARBA" id="ARBA00022723"/>
    </source>
</evidence>
<dbReference type="SUPFAM" id="SSF53920">
    <property type="entry name" value="Fe-only hydrogenase"/>
    <property type="match status" value="1"/>
</dbReference>
<dbReference type="InterPro" id="IPR007202">
    <property type="entry name" value="4Fe-4S_dom"/>
</dbReference>
<dbReference type="Gene3D" id="3.30.450.20">
    <property type="entry name" value="PAS domain"/>
    <property type="match status" value="1"/>
</dbReference>
<accession>A0A1H3MP29</accession>
<dbReference type="Pfam" id="PF13237">
    <property type="entry name" value="Fer4_10"/>
    <property type="match status" value="1"/>
</dbReference>
<dbReference type="GO" id="GO:0046872">
    <property type="term" value="F:metal ion binding"/>
    <property type="evidence" value="ECO:0007669"/>
    <property type="project" value="UniProtKB-KW"/>
</dbReference>
<dbReference type="InterPro" id="IPR004108">
    <property type="entry name" value="Fe_hydrogenase_lsu_C"/>
</dbReference>
<reference evidence="7 8" key="1">
    <citation type="submission" date="2016-10" db="EMBL/GenBank/DDBJ databases">
        <authorList>
            <person name="de Groot N.N."/>
        </authorList>
    </citation>
    <scope>NUCLEOTIDE SEQUENCE [LARGE SCALE GENOMIC DNA]</scope>
    <source>
        <strain evidence="7 8">DSM 21650</strain>
    </source>
</reference>
<organism evidence="7 8">
    <name type="scientific">Proteiniborus ethanoligenes</name>
    <dbReference type="NCBI Taxonomy" id="415015"/>
    <lineage>
        <taxon>Bacteria</taxon>
        <taxon>Bacillati</taxon>
        <taxon>Bacillota</taxon>
        <taxon>Clostridia</taxon>
        <taxon>Eubacteriales</taxon>
        <taxon>Proteiniborus</taxon>
    </lineage>
</organism>
<evidence type="ECO:0000256" key="1">
    <source>
        <dbReference type="ARBA" id="ARBA00022485"/>
    </source>
</evidence>
<sequence length="572" mass="65076">MKFINFSRENCNNCYRCLRTCPSKAITILEDHAEIVDDLCISCGKCQVVCQKDALHIKSSINQVKEAIQSNRRVIASLAPSFAGAFNMNDEHQIVTALKLLGFEMVEETAIGAEIVIDYYKKYYDEGKYANLITTSCPSVNNFIEKYYPPLTKYMIPVVSPMVAHGKLLKHSYGMDSVVVFIGPCLAKKMEAEEFQHSGIIDFVLTFEDLTDWLKEENIILKDLRPQPFNHVSYKRGSSFPTKGSLFEENGFIKNNYELMKINGVEGCREFLDCLINNNITGIFAELNICNSSCIDGPGMPKDNTNYFVRKDKIKKYVDKKKTYTQEEIEYNYSNIDFSKRFFNRKAYRKTATEEELRGILAKMGKHKPEDELNCNACGYLSCREKAESVFEGMSDVNMCLPFMRAEAESLRNVIFENSPNIIFLLDEELCVKEFNPKSEKAFRVSAEAIKGKPISSIIDDNIFKNVVFKKDNLIGHKVIYSEYDLVLIVSTTYLEKEKILMVIMTDVTLAEKNKEQLVRVKEKTLNAAQEVIEKQMRVAQEIASLLGETTAETKVILTKLKDIALDGAGDI</sequence>
<evidence type="ECO:0000313" key="8">
    <source>
        <dbReference type="Proteomes" id="UP000198625"/>
    </source>
</evidence>
<keyword evidence="1" id="KW-0004">4Fe-4S</keyword>
<feature type="domain" description="4Fe-4S ferredoxin-type" evidence="5">
    <location>
        <begin position="2"/>
        <end position="31"/>
    </location>
</feature>
<dbReference type="GO" id="GO:0051539">
    <property type="term" value="F:4 iron, 4 sulfur cluster binding"/>
    <property type="evidence" value="ECO:0007669"/>
    <property type="project" value="UniProtKB-KW"/>
</dbReference>
<dbReference type="AlphaFoldDB" id="A0A1H3MP29"/>
<dbReference type="PROSITE" id="PS51656">
    <property type="entry name" value="4FE4S"/>
    <property type="match status" value="1"/>
</dbReference>
<evidence type="ECO:0000259" key="6">
    <source>
        <dbReference type="PROSITE" id="PS51656"/>
    </source>
</evidence>
<dbReference type="Gene3D" id="3.40.50.1780">
    <property type="match status" value="1"/>
</dbReference>
<keyword evidence="8" id="KW-1185">Reference proteome</keyword>
<protein>
    <submittedName>
        <fullName evidence="7">Iron only hydrogenase large subunit, C-terminal domain</fullName>
    </submittedName>
</protein>
<dbReference type="SMART" id="SM00091">
    <property type="entry name" value="PAS"/>
    <property type="match status" value="1"/>
</dbReference>
<dbReference type="PANTHER" id="PTHR11615">
    <property type="entry name" value="NITRATE, FORMATE, IRON DEHYDROGENASE"/>
    <property type="match status" value="1"/>
</dbReference>
<dbReference type="PROSITE" id="PS00198">
    <property type="entry name" value="4FE4S_FER_1"/>
    <property type="match status" value="1"/>
</dbReference>
<dbReference type="InterPro" id="IPR017896">
    <property type="entry name" value="4Fe4S_Fe-S-bd"/>
</dbReference>
<dbReference type="Gene3D" id="3.30.70.20">
    <property type="match status" value="1"/>
</dbReference>
<proteinExistence type="predicted"/>
<evidence type="ECO:0000256" key="4">
    <source>
        <dbReference type="ARBA" id="ARBA00023014"/>
    </source>
</evidence>
<dbReference type="Pfam" id="PF02906">
    <property type="entry name" value="Fe_hyd_lg_C"/>
    <property type="match status" value="1"/>
</dbReference>
<dbReference type="InterPro" id="IPR035965">
    <property type="entry name" value="PAS-like_dom_sf"/>
</dbReference>
<dbReference type="InterPro" id="IPR017900">
    <property type="entry name" value="4Fe4S_Fe_S_CS"/>
</dbReference>
<dbReference type="PROSITE" id="PS51379">
    <property type="entry name" value="4FE4S_FER_2"/>
    <property type="match status" value="2"/>
</dbReference>
<keyword evidence="4" id="KW-0411">Iron-sulfur</keyword>
<dbReference type="OrthoDB" id="9798098at2"/>
<keyword evidence="3" id="KW-0408">Iron</keyword>
<dbReference type="Proteomes" id="UP000198625">
    <property type="component" value="Unassembled WGS sequence"/>
</dbReference>
<feature type="domain" description="4Fe-4S" evidence="6">
    <location>
        <begin position="355"/>
        <end position="417"/>
    </location>
</feature>
<gene>
    <name evidence="7" type="ORF">SAMN05660462_00882</name>
</gene>
<dbReference type="InterPro" id="IPR050340">
    <property type="entry name" value="Cytosolic_Fe-S_CAF"/>
</dbReference>
<dbReference type="EMBL" id="FNQE01000007">
    <property type="protein sequence ID" value="SDY77935.1"/>
    <property type="molecule type" value="Genomic_DNA"/>
</dbReference>
<keyword evidence="2" id="KW-0479">Metal-binding</keyword>
<evidence type="ECO:0000256" key="3">
    <source>
        <dbReference type="ARBA" id="ARBA00023004"/>
    </source>
</evidence>
<dbReference type="Pfam" id="PF04060">
    <property type="entry name" value="FeS"/>
    <property type="match status" value="1"/>
</dbReference>
<dbReference type="Gene3D" id="1.10.15.40">
    <property type="entry name" value="Electron transport complex subunit B, putative Fe-S cluster"/>
    <property type="match status" value="1"/>
</dbReference>